<sequence length="231" mass="27047">MLSQLRLPFRHLAQNGLGVLTPLRQSSSVDFVPPQTFANPAGTEKWHEKVSVPGGQDSFIFPAFNKRIHPPVLDQHGQLLVRPAYCCHMRTMIKYSQKKLWYIASFVRGLTVEEALKQLTYRHMNAKGAMIVSDIIREAQELAVQEHNVEFKTNLWVAESFTEKAEKVKGMRRHARGRMALLDFEFQNYFVRLEEGAPPKDYYEWRREKRPEELLENYVAEQRKRTIVFQQ</sequence>
<protein>
    <recommendedName>
        <fullName evidence="4">Large ribosomal subunit protein uL22m</fullName>
    </recommendedName>
    <alternativeName>
        <fullName evidence="5">39S ribosomal protein L22, mitochondrial</fullName>
    </alternativeName>
</protein>
<dbReference type="GO" id="GO:0003735">
    <property type="term" value="F:structural constituent of ribosome"/>
    <property type="evidence" value="ECO:0007669"/>
    <property type="project" value="InterPro"/>
</dbReference>
<evidence type="ECO:0000256" key="1">
    <source>
        <dbReference type="ARBA" id="ARBA00009451"/>
    </source>
</evidence>
<evidence type="ECO:0000256" key="5">
    <source>
        <dbReference type="ARBA" id="ARBA00035506"/>
    </source>
</evidence>
<dbReference type="OMA" id="NERWHEP"/>
<keyword evidence="2 6" id="KW-0689">Ribosomal protein</keyword>
<dbReference type="GO" id="GO:0005762">
    <property type="term" value="C:mitochondrial large ribosomal subunit"/>
    <property type="evidence" value="ECO:0007669"/>
    <property type="project" value="TreeGrafter"/>
</dbReference>
<dbReference type="AlphaFoldDB" id="A0A553N8T8"/>
<reference evidence="7 8" key="1">
    <citation type="journal article" date="2018" name="Nat. Ecol. Evol.">
        <title>Genomic signatures of mitonuclear coevolution across populations of Tigriopus californicus.</title>
        <authorList>
            <person name="Barreto F.S."/>
            <person name="Watson E.T."/>
            <person name="Lima T.G."/>
            <person name="Willett C.S."/>
            <person name="Edmands S."/>
            <person name="Li W."/>
            <person name="Burton R.S."/>
        </authorList>
    </citation>
    <scope>NUCLEOTIDE SEQUENCE [LARGE SCALE GENOMIC DNA]</scope>
    <source>
        <strain evidence="7 8">San Diego</strain>
    </source>
</reference>
<dbReference type="Gene3D" id="3.90.470.10">
    <property type="entry name" value="Ribosomal protein L22/L17"/>
    <property type="match status" value="1"/>
</dbReference>
<dbReference type="Proteomes" id="UP000318571">
    <property type="component" value="Chromosome 8"/>
</dbReference>
<dbReference type="Pfam" id="PF00237">
    <property type="entry name" value="Ribosomal_L22"/>
    <property type="match status" value="1"/>
</dbReference>
<keyword evidence="3 6" id="KW-0687">Ribonucleoprotein</keyword>
<evidence type="ECO:0000313" key="7">
    <source>
        <dbReference type="EMBL" id="TRY61856.1"/>
    </source>
</evidence>
<dbReference type="PANTHER" id="PTHR13501">
    <property type="entry name" value="CHLOROPLAST 50S RIBOSOMAL PROTEIN L22-RELATED"/>
    <property type="match status" value="1"/>
</dbReference>
<evidence type="ECO:0000256" key="3">
    <source>
        <dbReference type="ARBA" id="ARBA00023274"/>
    </source>
</evidence>
<name>A0A553N8T8_TIGCA</name>
<dbReference type="InterPro" id="IPR036394">
    <property type="entry name" value="Ribosomal_uL22_sf"/>
</dbReference>
<dbReference type="InterPro" id="IPR047867">
    <property type="entry name" value="Ribosomal_uL22_bac/org-type"/>
</dbReference>
<gene>
    <name evidence="7" type="ORF">TCAL_13866</name>
</gene>
<comment type="similarity">
    <text evidence="1 6">Belongs to the universal ribosomal protein uL22 family.</text>
</comment>
<accession>A0A553N8T8</accession>
<evidence type="ECO:0000256" key="4">
    <source>
        <dbReference type="ARBA" id="ARBA00035286"/>
    </source>
</evidence>
<dbReference type="STRING" id="6832.A0A553N8T8"/>
<keyword evidence="8" id="KW-1185">Reference proteome</keyword>
<proteinExistence type="inferred from homology"/>
<dbReference type="EMBL" id="VCGU01000459">
    <property type="protein sequence ID" value="TRY61856.1"/>
    <property type="molecule type" value="Genomic_DNA"/>
</dbReference>
<evidence type="ECO:0000256" key="2">
    <source>
        <dbReference type="ARBA" id="ARBA00022980"/>
    </source>
</evidence>
<evidence type="ECO:0000313" key="8">
    <source>
        <dbReference type="Proteomes" id="UP000318571"/>
    </source>
</evidence>
<dbReference type="SUPFAM" id="SSF54843">
    <property type="entry name" value="Ribosomal protein L22"/>
    <property type="match status" value="1"/>
</dbReference>
<evidence type="ECO:0000256" key="6">
    <source>
        <dbReference type="RuleBase" id="RU004005"/>
    </source>
</evidence>
<comment type="caution">
    <text evidence="7">The sequence shown here is derived from an EMBL/GenBank/DDBJ whole genome shotgun (WGS) entry which is preliminary data.</text>
</comment>
<organism evidence="7 8">
    <name type="scientific">Tigriopus californicus</name>
    <name type="common">Marine copepod</name>
    <dbReference type="NCBI Taxonomy" id="6832"/>
    <lineage>
        <taxon>Eukaryota</taxon>
        <taxon>Metazoa</taxon>
        <taxon>Ecdysozoa</taxon>
        <taxon>Arthropoda</taxon>
        <taxon>Crustacea</taxon>
        <taxon>Multicrustacea</taxon>
        <taxon>Hexanauplia</taxon>
        <taxon>Copepoda</taxon>
        <taxon>Harpacticoida</taxon>
        <taxon>Harpacticidae</taxon>
        <taxon>Tigriopus</taxon>
    </lineage>
</organism>
<dbReference type="OrthoDB" id="416470at2759"/>
<dbReference type="PANTHER" id="PTHR13501:SF8">
    <property type="entry name" value="LARGE RIBOSOMAL SUBUNIT PROTEIN UL22M"/>
    <property type="match status" value="1"/>
</dbReference>
<dbReference type="InterPro" id="IPR001063">
    <property type="entry name" value="Ribosomal_uL22"/>
</dbReference>
<dbReference type="GO" id="GO:0006412">
    <property type="term" value="P:translation"/>
    <property type="evidence" value="ECO:0007669"/>
    <property type="project" value="InterPro"/>
</dbReference>